<evidence type="ECO:0000313" key="1">
    <source>
        <dbReference type="EMBL" id="MDT3331401.1"/>
    </source>
</evidence>
<dbReference type="Proteomes" id="UP001262835">
    <property type="component" value="Unassembled WGS sequence"/>
</dbReference>
<gene>
    <name evidence="1" type="ORF">Q9S78_12050</name>
</gene>
<dbReference type="RefSeq" id="WP_020097383.1">
    <property type="nucleotide sequence ID" value="NZ_JAUZVT010000002.1"/>
</dbReference>
<evidence type="ECO:0000313" key="2">
    <source>
        <dbReference type="Proteomes" id="UP001262835"/>
    </source>
</evidence>
<dbReference type="EMBL" id="JAUZVT010000002">
    <property type="protein sequence ID" value="MDT3331401.1"/>
    <property type="molecule type" value="Genomic_DNA"/>
</dbReference>
<keyword evidence="2" id="KW-1185">Reference proteome</keyword>
<comment type="caution">
    <text evidence="1">The sequence shown here is derived from an EMBL/GenBank/DDBJ whole genome shotgun (WGS) entry which is preliminary data.</text>
</comment>
<organism evidence="1 2">
    <name type="scientific">Microbacterium aquilitoris</name>
    <dbReference type="NCBI Taxonomy" id="3067307"/>
    <lineage>
        <taxon>Bacteria</taxon>
        <taxon>Bacillati</taxon>
        <taxon>Actinomycetota</taxon>
        <taxon>Actinomycetes</taxon>
        <taxon>Micrococcales</taxon>
        <taxon>Microbacteriaceae</taxon>
        <taxon>Microbacterium</taxon>
    </lineage>
</organism>
<reference evidence="1 2" key="1">
    <citation type="submission" date="2023-08" db="EMBL/GenBank/DDBJ databases">
        <title>Microbacterium aquilitoris sp. nov. and Microbacterium gwkjibeachense sp. nov., isolated from beach.</title>
        <authorList>
            <person name="Lee S.D."/>
            <person name="Yang H."/>
            <person name="Kim I."/>
        </authorList>
    </citation>
    <scope>NUCLEOTIDE SEQUENCE [LARGE SCALE GENOMIC DNA]</scope>
    <source>
        <strain evidence="1 2">KSW-18</strain>
    </source>
</reference>
<accession>A0ABU3GL76</accession>
<sequence>MLPEPVAQKQQTPDVSILDLVTHWRLVVADLAERGVDLYAEDVLARPWPGIRTLIFSLLDSRTRLSVALNQ</sequence>
<proteinExistence type="predicted"/>
<protein>
    <submittedName>
        <fullName evidence="1">Uncharacterized protein</fullName>
    </submittedName>
</protein>
<name>A0ABU3GL76_9MICO</name>